<organism evidence="1 2">
    <name type="scientific">Pelagomonas calceolata</name>
    <dbReference type="NCBI Taxonomy" id="35677"/>
    <lineage>
        <taxon>Eukaryota</taxon>
        <taxon>Sar</taxon>
        <taxon>Stramenopiles</taxon>
        <taxon>Ochrophyta</taxon>
        <taxon>Pelagophyceae</taxon>
        <taxon>Pelagomonadales</taxon>
        <taxon>Pelagomonadaceae</taxon>
        <taxon>Pelagomonas</taxon>
    </lineage>
</organism>
<dbReference type="EMBL" id="CAKKNE010000001">
    <property type="protein sequence ID" value="CAH0365599.1"/>
    <property type="molecule type" value="Genomic_DNA"/>
</dbReference>
<accession>A0A8J2SBW7</accession>
<gene>
    <name evidence="1" type="ORF">PECAL_1P20460</name>
</gene>
<keyword evidence="2" id="KW-1185">Reference proteome</keyword>
<comment type="caution">
    <text evidence="1">The sequence shown here is derived from an EMBL/GenBank/DDBJ whole genome shotgun (WGS) entry which is preliminary data.</text>
</comment>
<dbReference type="AlphaFoldDB" id="A0A8J2SBW7"/>
<sequence>MEQPLEKRTAVAAAGTSSTDLLRLWQGDLVEPLLAFLPLKAIATVPTVSRRFRDQQWRTMTLIARQCGTICTSTSSFLDAVRWTGRDERWSRFDGSSFEAWETLARNENAGFNCSRDGNGRLRIETYRSDSGHHGGGLVKTFDGENLCVRRITYSFSFDSTNPHSHVEPQVEGFAVLSISGGLIDNGNEPDAFMGLLVEPSDSDRHDDTPWFEFQWFAMGDPIFSGPKNVITVEPGATYTVDAKFDWDRSLRYGWADVSVTAASGLNFGRGRFKFRRKPLTAIHLYNYTQSISTFDSVNVMYSPRTSRDGAFEGEDSE</sequence>
<name>A0A8J2SBW7_9STRA</name>
<evidence type="ECO:0000313" key="2">
    <source>
        <dbReference type="Proteomes" id="UP000789595"/>
    </source>
</evidence>
<proteinExistence type="predicted"/>
<protein>
    <submittedName>
        <fullName evidence="1">Uncharacterized protein</fullName>
    </submittedName>
</protein>
<dbReference type="Proteomes" id="UP000789595">
    <property type="component" value="Unassembled WGS sequence"/>
</dbReference>
<reference evidence="1" key="1">
    <citation type="submission" date="2021-11" db="EMBL/GenBank/DDBJ databases">
        <authorList>
            <consortium name="Genoscope - CEA"/>
            <person name="William W."/>
        </authorList>
    </citation>
    <scope>NUCLEOTIDE SEQUENCE</scope>
</reference>
<evidence type="ECO:0000313" key="1">
    <source>
        <dbReference type="EMBL" id="CAH0365599.1"/>
    </source>
</evidence>